<dbReference type="InterPro" id="IPR050063">
    <property type="entry name" value="Ribosomal_protein_uL29"/>
</dbReference>
<accession>L0D6R0</accession>
<name>L0D6R0_SINAD</name>
<keyword evidence="7" id="KW-1185">Reference proteome</keyword>
<evidence type="ECO:0000256" key="2">
    <source>
        <dbReference type="ARBA" id="ARBA00022980"/>
    </source>
</evidence>
<comment type="similarity">
    <text evidence="1 5">Belongs to the universal ribosomal protein uL29 family.</text>
</comment>
<dbReference type="OrthoDB" id="9815192at2"/>
<dbReference type="GO" id="GO:0006412">
    <property type="term" value="P:translation"/>
    <property type="evidence" value="ECO:0007669"/>
    <property type="project" value="UniProtKB-UniRule"/>
</dbReference>
<dbReference type="PANTHER" id="PTHR10916:SF0">
    <property type="entry name" value="LARGE RIBOSOMAL SUBUNIT PROTEIN UL29C"/>
    <property type="match status" value="1"/>
</dbReference>
<dbReference type="NCBIfam" id="TIGR00012">
    <property type="entry name" value="L29"/>
    <property type="match status" value="1"/>
</dbReference>
<protein>
    <recommendedName>
        <fullName evidence="4 5">Large ribosomal subunit protein uL29</fullName>
    </recommendedName>
</protein>
<dbReference type="Pfam" id="PF00831">
    <property type="entry name" value="Ribosomal_L29"/>
    <property type="match status" value="1"/>
</dbReference>
<dbReference type="HAMAP" id="MF_00374">
    <property type="entry name" value="Ribosomal_uL29"/>
    <property type="match status" value="1"/>
</dbReference>
<dbReference type="InterPro" id="IPR001854">
    <property type="entry name" value="Ribosomal_uL29"/>
</dbReference>
<evidence type="ECO:0000256" key="4">
    <source>
        <dbReference type="ARBA" id="ARBA00035204"/>
    </source>
</evidence>
<keyword evidence="2 5" id="KW-0689">Ribosomal protein</keyword>
<dbReference type="RefSeq" id="WP_015244097.1">
    <property type="nucleotide sequence ID" value="NC_019892.1"/>
</dbReference>
<dbReference type="AlphaFoldDB" id="L0D6R0"/>
<dbReference type="GO" id="GO:0003735">
    <property type="term" value="F:structural constituent of ribosome"/>
    <property type="evidence" value="ECO:0007669"/>
    <property type="project" value="InterPro"/>
</dbReference>
<dbReference type="HOGENOM" id="CLU_158491_3_2_0"/>
<organism evidence="6 7">
    <name type="scientific">Singulisphaera acidiphila (strain ATCC BAA-1392 / DSM 18658 / VKM B-2454 / MOB10)</name>
    <dbReference type="NCBI Taxonomy" id="886293"/>
    <lineage>
        <taxon>Bacteria</taxon>
        <taxon>Pseudomonadati</taxon>
        <taxon>Planctomycetota</taxon>
        <taxon>Planctomycetia</taxon>
        <taxon>Isosphaerales</taxon>
        <taxon>Isosphaeraceae</taxon>
        <taxon>Singulisphaera</taxon>
    </lineage>
</organism>
<proteinExistence type="inferred from homology"/>
<dbReference type="CDD" id="cd00427">
    <property type="entry name" value="Ribosomal_L29_HIP"/>
    <property type="match status" value="1"/>
</dbReference>
<dbReference type="STRING" id="886293.Sinac_0477"/>
<evidence type="ECO:0000256" key="5">
    <source>
        <dbReference type="HAMAP-Rule" id="MF_00374"/>
    </source>
</evidence>
<gene>
    <name evidence="5" type="primary">rpmC</name>
    <name evidence="6" type="ordered locus">Sinac_0477</name>
</gene>
<dbReference type="InterPro" id="IPR036049">
    <property type="entry name" value="Ribosomal_uL29_sf"/>
</dbReference>
<dbReference type="EMBL" id="CP003364">
    <property type="protein sequence ID" value="AGA24912.1"/>
    <property type="molecule type" value="Genomic_DNA"/>
</dbReference>
<evidence type="ECO:0000256" key="3">
    <source>
        <dbReference type="ARBA" id="ARBA00023274"/>
    </source>
</evidence>
<dbReference type="GO" id="GO:0022625">
    <property type="term" value="C:cytosolic large ribosomal subunit"/>
    <property type="evidence" value="ECO:0007669"/>
    <property type="project" value="TreeGrafter"/>
</dbReference>
<sequence length="75" mass="8792">MSKSAELREQTDEQLDLLLKETQQNLFRLRLQSETERLEAPSEIIKAKREIARIKTILRLREIEREQTVATASTP</sequence>
<dbReference type="Gene3D" id="1.10.287.310">
    <property type="match status" value="1"/>
</dbReference>
<dbReference type="Proteomes" id="UP000010798">
    <property type="component" value="Chromosome"/>
</dbReference>
<dbReference type="eggNOG" id="COG0255">
    <property type="taxonomic scope" value="Bacteria"/>
</dbReference>
<dbReference type="PANTHER" id="PTHR10916">
    <property type="entry name" value="60S RIBOSOMAL PROTEIN L35/50S RIBOSOMAL PROTEIN L29"/>
    <property type="match status" value="1"/>
</dbReference>
<reference evidence="6 7" key="1">
    <citation type="submission" date="2012-02" db="EMBL/GenBank/DDBJ databases">
        <title>Complete sequence of chromosome of Singulisphaera acidiphila DSM 18658.</title>
        <authorList>
            <consortium name="US DOE Joint Genome Institute (JGI-PGF)"/>
            <person name="Lucas S."/>
            <person name="Copeland A."/>
            <person name="Lapidus A."/>
            <person name="Glavina del Rio T."/>
            <person name="Dalin E."/>
            <person name="Tice H."/>
            <person name="Bruce D."/>
            <person name="Goodwin L."/>
            <person name="Pitluck S."/>
            <person name="Peters L."/>
            <person name="Ovchinnikova G."/>
            <person name="Chertkov O."/>
            <person name="Kyrpides N."/>
            <person name="Mavromatis K."/>
            <person name="Ivanova N."/>
            <person name="Brettin T."/>
            <person name="Detter J.C."/>
            <person name="Han C."/>
            <person name="Larimer F."/>
            <person name="Land M."/>
            <person name="Hauser L."/>
            <person name="Markowitz V."/>
            <person name="Cheng J.-F."/>
            <person name="Hugenholtz P."/>
            <person name="Woyke T."/>
            <person name="Wu D."/>
            <person name="Tindall B."/>
            <person name="Pomrenke H."/>
            <person name="Brambilla E."/>
            <person name="Klenk H.-P."/>
            <person name="Eisen J.A."/>
        </authorList>
    </citation>
    <scope>NUCLEOTIDE SEQUENCE [LARGE SCALE GENOMIC DNA]</scope>
    <source>
        <strain evidence="7">ATCC BAA-1392 / DSM 18658 / VKM B-2454 / MOB10</strain>
    </source>
</reference>
<keyword evidence="3 5" id="KW-0687">Ribonucleoprotein</keyword>
<dbReference type="SUPFAM" id="SSF46561">
    <property type="entry name" value="Ribosomal protein L29 (L29p)"/>
    <property type="match status" value="1"/>
</dbReference>
<dbReference type="KEGG" id="saci:Sinac_0477"/>
<evidence type="ECO:0000256" key="1">
    <source>
        <dbReference type="ARBA" id="ARBA00009254"/>
    </source>
</evidence>
<evidence type="ECO:0000313" key="6">
    <source>
        <dbReference type="EMBL" id="AGA24912.1"/>
    </source>
</evidence>
<evidence type="ECO:0000313" key="7">
    <source>
        <dbReference type="Proteomes" id="UP000010798"/>
    </source>
</evidence>